<evidence type="ECO:0000313" key="2">
    <source>
        <dbReference type="EMBL" id="CAF9914545.1"/>
    </source>
</evidence>
<accession>A0A8H3IBE9</accession>
<evidence type="ECO:0008006" key="4">
    <source>
        <dbReference type="Google" id="ProtNLM"/>
    </source>
</evidence>
<comment type="caution">
    <text evidence="2">The sequence shown here is derived from an EMBL/GenBank/DDBJ whole genome shotgun (WGS) entry which is preliminary data.</text>
</comment>
<feature type="compositionally biased region" description="Basic and acidic residues" evidence="1">
    <location>
        <begin position="36"/>
        <end position="46"/>
    </location>
</feature>
<keyword evidence="3" id="KW-1185">Reference proteome</keyword>
<evidence type="ECO:0000256" key="1">
    <source>
        <dbReference type="SAM" id="MobiDB-lite"/>
    </source>
</evidence>
<dbReference type="AlphaFoldDB" id="A0A8H3IBE9"/>
<name>A0A8H3IBE9_9LECA</name>
<evidence type="ECO:0000313" key="3">
    <source>
        <dbReference type="Proteomes" id="UP000664534"/>
    </source>
</evidence>
<reference evidence="2" key="1">
    <citation type="submission" date="2021-03" db="EMBL/GenBank/DDBJ databases">
        <authorList>
            <person name="Tagirdzhanova G."/>
        </authorList>
    </citation>
    <scope>NUCLEOTIDE SEQUENCE</scope>
</reference>
<dbReference type="SUPFAM" id="SSF50104">
    <property type="entry name" value="Translation proteins SH3-like domain"/>
    <property type="match status" value="1"/>
</dbReference>
<feature type="region of interest" description="Disordered" evidence="1">
    <location>
        <begin position="272"/>
        <end position="298"/>
    </location>
</feature>
<dbReference type="OrthoDB" id="359154at2759"/>
<dbReference type="InterPro" id="IPR014722">
    <property type="entry name" value="Rib_uL2_dom2"/>
</dbReference>
<dbReference type="EMBL" id="CAJPDT010000013">
    <property type="protein sequence ID" value="CAF9914545.1"/>
    <property type="molecule type" value="Genomic_DNA"/>
</dbReference>
<dbReference type="Gene3D" id="2.30.30.30">
    <property type="match status" value="1"/>
</dbReference>
<dbReference type="InterPro" id="IPR008991">
    <property type="entry name" value="Translation_prot_SH3-like_sf"/>
</dbReference>
<proteinExistence type="predicted"/>
<feature type="compositionally biased region" description="Basic and acidic residues" evidence="1">
    <location>
        <begin position="278"/>
        <end position="298"/>
    </location>
</feature>
<dbReference type="Proteomes" id="UP000664534">
    <property type="component" value="Unassembled WGS sequence"/>
</dbReference>
<feature type="region of interest" description="Disordered" evidence="1">
    <location>
        <begin position="25"/>
        <end position="46"/>
    </location>
</feature>
<dbReference type="Pfam" id="PF22682">
    <property type="entry name" value="Ribosomal_uL24m-like"/>
    <property type="match status" value="1"/>
</dbReference>
<protein>
    <recommendedName>
        <fullName evidence="4">KOW domain-containing protein</fullName>
    </recommendedName>
</protein>
<organism evidence="2 3">
    <name type="scientific">Imshaugia aleurites</name>
    <dbReference type="NCBI Taxonomy" id="172621"/>
    <lineage>
        <taxon>Eukaryota</taxon>
        <taxon>Fungi</taxon>
        <taxon>Dikarya</taxon>
        <taxon>Ascomycota</taxon>
        <taxon>Pezizomycotina</taxon>
        <taxon>Lecanoromycetes</taxon>
        <taxon>OSLEUM clade</taxon>
        <taxon>Lecanoromycetidae</taxon>
        <taxon>Lecanorales</taxon>
        <taxon>Lecanorineae</taxon>
        <taxon>Parmeliaceae</taxon>
        <taxon>Imshaugia</taxon>
    </lineage>
</organism>
<gene>
    <name evidence="2" type="ORF">IMSHALPRED_001938</name>
</gene>
<sequence>MRPYRPPSVLLPRCSQCLHRTISTTATATRKRRKARDAQKQTDRDLQERAAVLRARIRDARIARREDWMLGPLAPRRDKGHSEYGTVSARELEGVKGGLGRGVLTERGRGGVSAAAAGKKGGVGRSWRESLIYEGDRVAVVSGTGPESREKGRIGVVEAVRRERRDVLIKDLNPAYIKALSATEAGLPLIQERRLTIPLSSIRLVHKIPDPLTGISTDKIIERLIPLPDEAQASIRAEFAAGAIGQKELIHRLRGRTIPGSKEVYKHWLEIPLPNPQHDSDDSRKRKAPKPLDNDTQRFEVEARTWTPTLLRAPMPGGVIDELRNKYSRFRTRHDAGYQLALDNRARRKAEYEAWARSGGGVMVTPRMEARQKEREVLKGRGEPVLERALLERIGEVMKERGW</sequence>